<accession>A0ABW0ETI7</accession>
<dbReference type="EMBL" id="JBHSKF010000012">
    <property type="protein sequence ID" value="MFC5289728.1"/>
    <property type="molecule type" value="Genomic_DNA"/>
</dbReference>
<name>A0ABW0ETI7_9PSEU</name>
<evidence type="ECO:0000313" key="1">
    <source>
        <dbReference type="EMBL" id="MFC5289728.1"/>
    </source>
</evidence>
<comment type="caution">
    <text evidence="1">The sequence shown here is derived from an EMBL/GenBank/DDBJ whole genome shotgun (WGS) entry which is preliminary data.</text>
</comment>
<organism evidence="1 2">
    <name type="scientific">Actinokineospora guangxiensis</name>
    <dbReference type="NCBI Taxonomy" id="1490288"/>
    <lineage>
        <taxon>Bacteria</taxon>
        <taxon>Bacillati</taxon>
        <taxon>Actinomycetota</taxon>
        <taxon>Actinomycetes</taxon>
        <taxon>Pseudonocardiales</taxon>
        <taxon>Pseudonocardiaceae</taxon>
        <taxon>Actinokineospora</taxon>
    </lineage>
</organism>
<sequence length="60" mass="6789">MRHTRVCRHLGDEPWTARPAVIARAKPPLNVQHNPDHPFHPVLSEIRAAALAEARTLPRI</sequence>
<dbReference type="RefSeq" id="WP_378249580.1">
    <property type="nucleotide sequence ID" value="NZ_JBHSKF010000012.1"/>
</dbReference>
<dbReference type="Proteomes" id="UP001596157">
    <property type="component" value="Unassembled WGS sequence"/>
</dbReference>
<reference evidence="2" key="1">
    <citation type="journal article" date="2019" name="Int. J. Syst. Evol. Microbiol.">
        <title>The Global Catalogue of Microorganisms (GCM) 10K type strain sequencing project: providing services to taxonomists for standard genome sequencing and annotation.</title>
        <authorList>
            <consortium name="The Broad Institute Genomics Platform"/>
            <consortium name="The Broad Institute Genome Sequencing Center for Infectious Disease"/>
            <person name="Wu L."/>
            <person name="Ma J."/>
        </authorList>
    </citation>
    <scope>NUCLEOTIDE SEQUENCE [LARGE SCALE GENOMIC DNA]</scope>
    <source>
        <strain evidence="2">CCUG 59778</strain>
    </source>
</reference>
<evidence type="ECO:0000313" key="2">
    <source>
        <dbReference type="Proteomes" id="UP001596157"/>
    </source>
</evidence>
<proteinExistence type="predicted"/>
<keyword evidence="2" id="KW-1185">Reference proteome</keyword>
<gene>
    <name evidence="1" type="ORF">ACFPM7_21970</name>
</gene>
<protein>
    <submittedName>
        <fullName evidence="1">Uncharacterized protein</fullName>
    </submittedName>
</protein>